<dbReference type="InterPro" id="IPR045944">
    <property type="entry name" value="DUF6364"/>
</dbReference>
<dbReference type="KEGG" id="geo:Geob_0324"/>
<proteinExistence type="predicted"/>
<protein>
    <submittedName>
        <fullName evidence="1">Antitoxin</fullName>
    </submittedName>
</protein>
<dbReference type="Pfam" id="PF19891">
    <property type="entry name" value="DUF6364"/>
    <property type="match status" value="1"/>
</dbReference>
<organism evidence="1 2">
    <name type="scientific">Geotalea daltonii (strain DSM 22248 / JCM 15807 / FRC-32)</name>
    <name type="common">Geobacter daltonii</name>
    <dbReference type="NCBI Taxonomy" id="316067"/>
    <lineage>
        <taxon>Bacteria</taxon>
        <taxon>Pseudomonadati</taxon>
        <taxon>Thermodesulfobacteriota</taxon>
        <taxon>Desulfuromonadia</taxon>
        <taxon>Geobacterales</taxon>
        <taxon>Geobacteraceae</taxon>
        <taxon>Geotalea</taxon>
    </lineage>
</organism>
<sequence>MQKARINLTLDSDLIEFVKEYAESQRTTVSEVFTQFALKLKRLKENDPTEIILSDPDFTDSLIETITRIKSGAVKWQSYDEVFK</sequence>
<reference evidence="1 2" key="1">
    <citation type="submission" date="2009-01" db="EMBL/GenBank/DDBJ databases">
        <title>Complete sequence of Geobacter sp. FRC-32.</title>
        <authorList>
            <consortium name="US DOE Joint Genome Institute"/>
            <person name="Lucas S."/>
            <person name="Copeland A."/>
            <person name="Lapidus A."/>
            <person name="Glavina del Rio T."/>
            <person name="Dalin E."/>
            <person name="Tice H."/>
            <person name="Bruce D."/>
            <person name="Goodwin L."/>
            <person name="Pitluck S."/>
            <person name="Saunders E."/>
            <person name="Brettin T."/>
            <person name="Detter J.C."/>
            <person name="Han C."/>
            <person name="Larimer F."/>
            <person name="Land M."/>
            <person name="Hauser L."/>
            <person name="Kyrpides N."/>
            <person name="Ovchinnikova G."/>
            <person name="Kostka J."/>
            <person name="Richardson P."/>
        </authorList>
    </citation>
    <scope>NUCLEOTIDE SEQUENCE [LARGE SCALE GENOMIC DNA]</scope>
    <source>
        <strain evidence="2">DSM 22248 / JCM 15807 / FRC-32</strain>
    </source>
</reference>
<dbReference type="EMBL" id="CP001390">
    <property type="protein sequence ID" value="ACM18695.1"/>
    <property type="molecule type" value="Genomic_DNA"/>
</dbReference>
<dbReference type="HOGENOM" id="CLU_2522808_0_0_7"/>
<accession>B9M9D7</accession>
<dbReference type="AlphaFoldDB" id="B9M9D7"/>
<dbReference type="Proteomes" id="UP000007721">
    <property type="component" value="Chromosome"/>
</dbReference>
<evidence type="ECO:0000313" key="2">
    <source>
        <dbReference type="Proteomes" id="UP000007721"/>
    </source>
</evidence>
<evidence type="ECO:0000313" key="1">
    <source>
        <dbReference type="EMBL" id="ACM18695.1"/>
    </source>
</evidence>
<dbReference type="OrthoDB" id="5519575at2"/>
<gene>
    <name evidence="1" type="ordered locus">Geob_0324</name>
</gene>
<dbReference type="RefSeq" id="WP_012645424.1">
    <property type="nucleotide sequence ID" value="NC_011979.1"/>
</dbReference>
<dbReference type="STRING" id="316067.Geob_0324"/>
<name>B9M9D7_GEODF</name>
<keyword evidence="2" id="KW-1185">Reference proteome</keyword>